<protein>
    <recommendedName>
        <fullName evidence="4">Secreted protein</fullName>
    </recommendedName>
</protein>
<gene>
    <name evidence="2" type="ORF">CesoFtcFv8_024126</name>
</gene>
<accession>A0AAN8B6C8</accession>
<sequence>MEPITQVSVFLFALRCCHCCDQPCFQESMRFICSSFALSLSVIGAPLLNTRGAWDCSRMLNHLPRPANQL</sequence>
<organism evidence="2 3">
    <name type="scientific">Champsocephalus esox</name>
    <name type="common">pike icefish</name>
    <dbReference type="NCBI Taxonomy" id="159716"/>
    <lineage>
        <taxon>Eukaryota</taxon>
        <taxon>Metazoa</taxon>
        <taxon>Chordata</taxon>
        <taxon>Craniata</taxon>
        <taxon>Vertebrata</taxon>
        <taxon>Euteleostomi</taxon>
        <taxon>Actinopterygii</taxon>
        <taxon>Neopterygii</taxon>
        <taxon>Teleostei</taxon>
        <taxon>Neoteleostei</taxon>
        <taxon>Acanthomorphata</taxon>
        <taxon>Eupercaria</taxon>
        <taxon>Perciformes</taxon>
        <taxon>Notothenioidei</taxon>
        <taxon>Channichthyidae</taxon>
        <taxon>Champsocephalus</taxon>
    </lineage>
</organism>
<feature type="chain" id="PRO_5043014143" description="Secreted protein" evidence="1">
    <location>
        <begin position="20"/>
        <end position="70"/>
    </location>
</feature>
<proteinExistence type="predicted"/>
<dbReference type="AlphaFoldDB" id="A0AAN8B6C8"/>
<keyword evidence="1" id="KW-0732">Signal</keyword>
<evidence type="ECO:0000313" key="2">
    <source>
        <dbReference type="EMBL" id="KAK5878745.1"/>
    </source>
</evidence>
<dbReference type="Proteomes" id="UP001335648">
    <property type="component" value="Unassembled WGS sequence"/>
</dbReference>
<evidence type="ECO:0000313" key="3">
    <source>
        <dbReference type="Proteomes" id="UP001335648"/>
    </source>
</evidence>
<keyword evidence="3" id="KW-1185">Reference proteome</keyword>
<dbReference type="EMBL" id="JAULUE010002065">
    <property type="protein sequence ID" value="KAK5878745.1"/>
    <property type="molecule type" value="Genomic_DNA"/>
</dbReference>
<feature type="signal peptide" evidence="1">
    <location>
        <begin position="1"/>
        <end position="19"/>
    </location>
</feature>
<reference evidence="2 3" key="1">
    <citation type="journal article" date="2023" name="Mol. Biol. Evol.">
        <title>Genomics of Secondarily Temperate Adaptation in the Only Non-Antarctic Icefish.</title>
        <authorList>
            <person name="Rivera-Colon A.G."/>
            <person name="Rayamajhi N."/>
            <person name="Minhas B.F."/>
            <person name="Madrigal G."/>
            <person name="Bilyk K.T."/>
            <person name="Yoon V."/>
            <person name="Hune M."/>
            <person name="Gregory S."/>
            <person name="Cheng C.H.C."/>
            <person name="Catchen J.M."/>
        </authorList>
    </citation>
    <scope>NUCLEOTIDE SEQUENCE [LARGE SCALE GENOMIC DNA]</scope>
    <source>
        <strain evidence="2">JC2023a</strain>
    </source>
</reference>
<evidence type="ECO:0000256" key="1">
    <source>
        <dbReference type="SAM" id="SignalP"/>
    </source>
</evidence>
<comment type="caution">
    <text evidence="2">The sequence shown here is derived from an EMBL/GenBank/DDBJ whole genome shotgun (WGS) entry which is preliminary data.</text>
</comment>
<evidence type="ECO:0008006" key="4">
    <source>
        <dbReference type="Google" id="ProtNLM"/>
    </source>
</evidence>
<name>A0AAN8B6C8_9TELE</name>